<dbReference type="Proteomes" id="UP000662957">
    <property type="component" value="Chromosome"/>
</dbReference>
<evidence type="ECO:0000313" key="7">
    <source>
        <dbReference type="EMBL" id="QSF53880.1"/>
    </source>
</evidence>
<protein>
    <recommendedName>
        <fullName evidence="4">UDP-N-acetylglucosamine 2-epimerase (non-hydrolyzing)</fullName>
        <ecNumber evidence="4">5.1.3.14</ecNumber>
    </recommendedName>
</protein>
<comment type="catalytic activity">
    <reaction evidence="2">
        <text>UDP-N-acetyl-alpha-D-glucosamine = UDP-N-acetyl-alpha-D-mannosamine</text>
        <dbReference type="Rhea" id="RHEA:17213"/>
        <dbReference type="ChEBI" id="CHEBI:57705"/>
        <dbReference type="ChEBI" id="CHEBI:68623"/>
        <dbReference type="EC" id="5.1.3.14"/>
    </reaction>
</comment>
<keyword evidence="1 5" id="KW-0413">Isomerase</keyword>
<gene>
    <name evidence="7" type="primary">wecB</name>
    <name evidence="7" type="ORF">JX001_14090</name>
</gene>
<dbReference type="Gene3D" id="3.40.50.2000">
    <property type="entry name" value="Glycogen Phosphorylase B"/>
    <property type="match status" value="2"/>
</dbReference>
<proteinExistence type="inferred from homology"/>
<evidence type="ECO:0000256" key="3">
    <source>
        <dbReference type="ARBA" id="ARBA00038209"/>
    </source>
</evidence>
<evidence type="ECO:0000259" key="6">
    <source>
        <dbReference type="Pfam" id="PF02350"/>
    </source>
</evidence>
<dbReference type="CDD" id="cd03786">
    <property type="entry name" value="GTB_UDP-GlcNAc_2-Epimerase"/>
    <property type="match status" value="1"/>
</dbReference>
<dbReference type="PANTHER" id="PTHR43174:SF2">
    <property type="entry name" value="UDP-N-ACETYLGLUCOSAMINE 2-EPIMERASE"/>
    <property type="match status" value="1"/>
</dbReference>
<dbReference type="Pfam" id="PF02350">
    <property type="entry name" value="Epimerase_2"/>
    <property type="match status" value="1"/>
</dbReference>
<accession>A0ABX7LQ59</accession>
<dbReference type="EC" id="5.1.3.14" evidence="4"/>
<sequence length="418" mass="44710">MERVQSAPLSHSTGATMTLCARDEGAHRCVVASVALYWFSLGRSVKVVILAGTRPEVVKLAPVRASLISSGVQTVWISTEQQGSLNAQALGAFDIQPDLRLDAPSPERTLGGRFAQIMDRLDQAVGDISPDLVLVQGDTSTTAAGAMAAFARRVPVGHVEAGLRTFDLDQPFPEEGWRRVVGQLAELHFAPTEAAVRNLLRGGVSRRRIHLTGNTGIDAVRLSGARVKPAPLADGLRRVLVTVHRRENWGCALEQVLAALIQLRDRIPDIEIVFAAHANPSLRGRVDAALIGQDRIRIVEPLDYLGFLSNLKSATLVLSDSGGVQEEGPVLGVPVLVLRDATERAEAVEAGVAKLVGTQTDDVFSAAFRLLTNEPERMQMVRAVSPFGDGFAAGRIADIISHWAPSKPLGGAQIRAAV</sequence>
<dbReference type="InterPro" id="IPR003331">
    <property type="entry name" value="UDP_GlcNAc_Epimerase_2_dom"/>
</dbReference>
<comment type="similarity">
    <text evidence="3 5">Belongs to the UDP-N-acetylglucosamine 2-epimerase family.</text>
</comment>
<feature type="domain" description="UDP-N-acetylglucosamine 2-epimerase" evidence="6">
    <location>
        <begin position="71"/>
        <end position="400"/>
    </location>
</feature>
<evidence type="ECO:0000313" key="8">
    <source>
        <dbReference type="Proteomes" id="UP000662957"/>
    </source>
</evidence>
<evidence type="ECO:0000256" key="2">
    <source>
        <dbReference type="ARBA" id="ARBA00036080"/>
    </source>
</evidence>
<dbReference type="EMBL" id="CP070968">
    <property type="protein sequence ID" value="QSF53880.1"/>
    <property type="molecule type" value="Genomic_DNA"/>
</dbReference>
<evidence type="ECO:0000256" key="4">
    <source>
        <dbReference type="ARBA" id="ARBA00038858"/>
    </source>
</evidence>
<dbReference type="NCBIfam" id="TIGR00236">
    <property type="entry name" value="wecB"/>
    <property type="match status" value="1"/>
</dbReference>
<keyword evidence="8" id="KW-1185">Reference proteome</keyword>
<evidence type="ECO:0000256" key="5">
    <source>
        <dbReference type="RuleBase" id="RU003513"/>
    </source>
</evidence>
<dbReference type="InterPro" id="IPR029767">
    <property type="entry name" value="WecB-like"/>
</dbReference>
<evidence type="ECO:0000256" key="1">
    <source>
        <dbReference type="ARBA" id="ARBA00023235"/>
    </source>
</evidence>
<dbReference type="SUPFAM" id="SSF53756">
    <property type="entry name" value="UDP-Glycosyltransferase/glycogen phosphorylase"/>
    <property type="match status" value="1"/>
</dbReference>
<dbReference type="GO" id="GO:0008761">
    <property type="term" value="F:UDP-N-acetylglucosamine 2-epimerase activity"/>
    <property type="evidence" value="ECO:0007669"/>
    <property type="project" value="UniProtKB-EC"/>
</dbReference>
<dbReference type="PANTHER" id="PTHR43174">
    <property type="entry name" value="UDP-N-ACETYLGLUCOSAMINE 2-EPIMERASE"/>
    <property type="match status" value="1"/>
</dbReference>
<name>A0ABX7LQ59_9CAUL</name>
<reference evidence="7 8" key="1">
    <citation type="submission" date="2021-02" db="EMBL/GenBank/DDBJ databases">
        <title>Brevundimonas sp. CS1 genome sequence.</title>
        <authorList>
            <person name="Lee K."/>
            <person name="Choi Y.-J."/>
            <person name="Son H.-R."/>
        </authorList>
    </citation>
    <scope>NUCLEOTIDE SEQUENCE [LARGE SCALE GENOMIC DNA]</scope>
    <source>
        <strain evidence="7 8">CS1</strain>
    </source>
</reference>
<dbReference type="RefSeq" id="WP_205681481.1">
    <property type="nucleotide sequence ID" value="NZ_CP070968.1"/>
</dbReference>
<organism evidence="7 8">
    <name type="scientific">Brevundimonas fontaquae</name>
    <dbReference type="NCBI Taxonomy" id="2813778"/>
    <lineage>
        <taxon>Bacteria</taxon>
        <taxon>Pseudomonadati</taxon>
        <taxon>Pseudomonadota</taxon>
        <taxon>Alphaproteobacteria</taxon>
        <taxon>Caulobacterales</taxon>
        <taxon>Caulobacteraceae</taxon>
        <taxon>Brevundimonas</taxon>
    </lineage>
</organism>